<dbReference type="Pfam" id="PF11911">
    <property type="entry name" value="DUF3429"/>
    <property type="match status" value="1"/>
</dbReference>
<evidence type="ECO:0000313" key="5">
    <source>
        <dbReference type="Proteomes" id="UP000436801"/>
    </source>
</evidence>
<gene>
    <name evidence="2" type="ORF">GQR91_03795</name>
    <name evidence="3" type="ORF">SAMN05216557_101787</name>
</gene>
<evidence type="ECO:0000313" key="2">
    <source>
        <dbReference type="EMBL" id="MWC42780.1"/>
    </source>
</evidence>
<keyword evidence="1" id="KW-0812">Transmembrane</keyword>
<reference evidence="3 4" key="1">
    <citation type="submission" date="2016-10" db="EMBL/GenBank/DDBJ databases">
        <authorList>
            <person name="Varghese N."/>
            <person name="Submissions S."/>
        </authorList>
    </citation>
    <scope>NUCLEOTIDE SEQUENCE [LARGE SCALE GENOMIC DNA]</scope>
    <source>
        <strain evidence="3 4">S7-754</strain>
    </source>
</reference>
<dbReference type="EMBL" id="WSUT01000005">
    <property type="protein sequence ID" value="MWC42780.1"/>
    <property type="molecule type" value="Genomic_DNA"/>
</dbReference>
<keyword evidence="4" id="KW-1185">Reference proteome</keyword>
<feature type="transmembrane region" description="Helical" evidence="1">
    <location>
        <begin position="125"/>
        <end position="143"/>
    </location>
</feature>
<dbReference type="AlphaFoldDB" id="A0A1G7GAF5"/>
<dbReference type="InterPro" id="IPR021836">
    <property type="entry name" value="DUF3429"/>
</dbReference>
<evidence type="ECO:0000256" key="1">
    <source>
        <dbReference type="SAM" id="Phobius"/>
    </source>
</evidence>
<protein>
    <submittedName>
        <fullName evidence="2">DUF3429 family protein</fullName>
    </submittedName>
</protein>
<name>A0A1G7GAF5_9SPHN</name>
<keyword evidence="1" id="KW-1133">Transmembrane helix</keyword>
<dbReference type="Proteomes" id="UP000323502">
    <property type="component" value="Unassembled WGS sequence"/>
</dbReference>
<evidence type="ECO:0000313" key="4">
    <source>
        <dbReference type="Proteomes" id="UP000323502"/>
    </source>
</evidence>
<reference evidence="2 5" key="2">
    <citation type="submission" date="2019-12" db="EMBL/GenBank/DDBJ databases">
        <authorList>
            <person name="Zheng J."/>
        </authorList>
    </citation>
    <scope>NUCLEOTIDE SEQUENCE [LARGE SCALE GENOMIC DNA]</scope>
    <source>
        <strain evidence="2 5">DSM 27347</strain>
    </source>
</reference>
<keyword evidence="1" id="KW-0472">Membrane</keyword>
<accession>A0A1G7GAF5</accession>
<dbReference type="RefSeq" id="WP_112381545.1">
    <property type="nucleotide sequence ID" value="NZ_FNBI01000001.1"/>
</dbReference>
<dbReference type="Proteomes" id="UP000436801">
    <property type="component" value="Unassembled WGS sequence"/>
</dbReference>
<sequence length="145" mass="15528">MAHVSAPARLLGFSGLLPPLALVLAQIVIPDPAWPIVTFAYTALIFSFLGGLWWTLALGRETRQTPLLLAAVTPSLVAFALFLLAVFRLSTTWPLVLLGSAVFLTLLVDRHLATTGEAPTGWMGLRIPLSLGLGTLTILMALLTR</sequence>
<feature type="transmembrane region" description="Helical" evidence="1">
    <location>
        <begin position="35"/>
        <end position="55"/>
    </location>
</feature>
<organism evidence="3 4">
    <name type="scientific">Sphingomonas carotinifaciens</name>
    <dbReference type="NCBI Taxonomy" id="1166323"/>
    <lineage>
        <taxon>Bacteria</taxon>
        <taxon>Pseudomonadati</taxon>
        <taxon>Pseudomonadota</taxon>
        <taxon>Alphaproteobacteria</taxon>
        <taxon>Sphingomonadales</taxon>
        <taxon>Sphingomonadaceae</taxon>
        <taxon>Sphingomonas</taxon>
    </lineage>
</organism>
<dbReference type="EMBL" id="FNBI01000001">
    <property type="protein sequence ID" value="SDE85091.1"/>
    <property type="molecule type" value="Genomic_DNA"/>
</dbReference>
<feature type="transmembrane region" description="Helical" evidence="1">
    <location>
        <begin position="67"/>
        <end position="87"/>
    </location>
</feature>
<evidence type="ECO:0000313" key="3">
    <source>
        <dbReference type="EMBL" id="SDE85091.1"/>
    </source>
</evidence>
<proteinExistence type="predicted"/>
<dbReference type="OrthoDB" id="5297436at2"/>